<dbReference type="InterPro" id="IPR001650">
    <property type="entry name" value="Helicase_C-like"/>
</dbReference>
<proteinExistence type="predicted"/>
<dbReference type="Pfam" id="PF00270">
    <property type="entry name" value="DEAD"/>
    <property type="match status" value="1"/>
</dbReference>
<dbReference type="Proteomes" id="UP000295662">
    <property type="component" value="Unassembled WGS sequence"/>
</dbReference>
<keyword evidence="5" id="KW-0378">Hydrolase</keyword>
<accession>A0A4R7S4J1</accession>
<evidence type="ECO:0000259" key="4">
    <source>
        <dbReference type="PROSITE" id="PS51194"/>
    </source>
</evidence>
<sequence>MDALSLHSKILEGYQDYIKSFIDIHDSDIRYKVEEALKTGKLWPEPLIQFNPSFEKNGSIETLVNDGMLHAEGGKVFSGFSLYSHQIEAMRLGAKPSSFVVTSGTGSGKSLTYLGSIFNHLFRSGAGKGVQAILVYPMNALINSQEEELKKLAAAYEASTGKPFPLKFVAYTGQTKSEIRKQVIDSPPDILLTNYMMLELLLTRHGERGIRDSIYSSLRFLVFDELHTYRGRQGADIGMLIRRIRGCCKYPITTIGTSATMVSSGSYHDQKVAVASVAEQIFGEPFTADQIIGETLARSLPGSGVTPEAVELSKAVHSRIPTAAGVEALMTYPTALWLEGKIALSVDHESGGRLKRGTPRQLRDIASLLAEDSGEDVEACISHLAALLLWISEINLRLAKAGQRYTILPFRLHQFFAQTGSVYSTLGIPGDRFITLEPGVHHSDPSGERFIFPHVFSRASGKTYICVFHDTKTGRLLPRDFNTPESQSEDHVAGYIIPGELEIWNPSEDLENLPPAWIQNLDAGTVKKEYAERMPMQVSYDAEGRVEFGKVSLPLMGWFMRSAPKGLLFDPTAGLFFDGNTNERTKLTTLGNEGRSTSTTITSFLVLREMSARQFPLQDQKILSFTDNRQDAALQAGHFNDFIRVVRVRAAIARALATAPGKTLNYKQIGEAVFCELKLNFASYAHSSDLNPFPAVRTQYEEVFSRYLAYQAIHDLRRGWRVILPNLEKCALLTIDYEHLDSNAAHEPGWANVPYVCNLGPEKRALFIRNVLDYFRLEYAIYSQTLLESSTLIEADKEFKDKLRAPWTFEGPDVFRPTILRTCKLHRRENRSGSLGIASAFGKYVKHFIKEQFPEAVVDRNAYDEFLATLLDALCRADYLITRKARSESNAEVSVYQLKLDHILWRAGDQKTVRRDEVKLRSYREYGEKPNNFFQSLYLTDFSALKNLVGADHTGQLKNEPRIEREEKFRAEWKLPDGSADESKIRADSISALFCSPTMELGIDISSLSIVHMRNAPPNPANYAQRSGRAGRSGQAALVFTYCSSYSPHDRHYFQNREKLVSGSVEAPRLDLANRELLESHLNAFVLSDVGLPQLHDSVTDILEVEHPQLQMRTDVRARLTLDEPTRSRITKQFRNVLGLLHANLETQLWFTQEWLDKHITGIPNSLDAALTRWRTLYREARASLTKASQSIESGLLIFGSDEYKQQKRLQDQASIQLKLLKNESSGGSTEMTEFYVFRYLASEGFLPGYNFTRLPVRVFVSEGDGGDYISRPRLIALREFGPGNIIYHSGAKYRINQVIQPEIATQLRTVRVCKSSGYWLSDTESMLNCCPFTGVDLTESKNREDFVDVLPLTECKAEVREYITCEEEERRRLGFEIDTYFSVPDGDMSRVQRAVVRSGTDDLLNLAFIPAARLVQLNRRDRGRKQEGFPLGLNTGFWKSANQDQPSKEEIRSVLIQTHSTADALYIEPVKSLGLNRDGVLSLMYALKRAIENTFQIESSELGSQPMGGSDTPNLFLYEASEGSLGVLSELATDKDAFQLVVAEAIRLCRFEDATHTERATYDDLLSYYNQPHHLTLDRFLIQDALQKMASCTIEVRTSQSHLSYDQQFEQLMKDKDPTSSTEETFLKFIHKHGRRLPDAAQKGVPGLYIRPDFFYAPDTWVFCDGSPHDENSVMEDDHTKREAIRNKGDEVIIWHYKDDLAALVLKYPDIFKKVR</sequence>
<dbReference type="InterPro" id="IPR014001">
    <property type="entry name" value="Helicase_ATP-bd"/>
</dbReference>
<dbReference type="PROSITE" id="PS51192">
    <property type="entry name" value="HELICASE_ATP_BIND_1"/>
    <property type="match status" value="1"/>
</dbReference>
<evidence type="ECO:0000313" key="5">
    <source>
        <dbReference type="EMBL" id="TDU73244.1"/>
    </source>
</evidence>
<dbReference type="RefSeq" id="WP_133794615.1">
    <property type="nucleotide sequence ID" value="NZ_SOCA01000002.1"/>
</dbReference>
<dbReference type="Gene3D" id="3.40.50.300">
    <property type="entry name" value="P-loop containing nucleotide triphosphate hydrolases"/>
    <property type="match status" value="2"/>
</dbReference>
<dbReference type="InterPro" id="IPR027417">
    <property type="entry name" value="P-loop_NTPase"/>
</dbReference>
<dbReference type="PROSITE" id="PS51194">
    <property type="entry name" value="HELICASE_CTER"/>
    <property type="match status" value="1"/>
</dbReference>
<keyword evidence="6" id="KW-1185">Reference proteome</keyword>
<reference evidence="5 6" key="1">
    <citation type="submission" date="2019-03" db="EMBL/GenBank/DDBJ databases">
        <title>Genomic Encyclopedia of Archaeal and Bacterial Type Strains, Phase II (KMG-II): from individual species to whole genera.</title>
        <authorList>
            <person name="Goeker M."/>
        </authorList>
    </citation>
    <scope>NUCLEOTIDE SEQUENCE [LARGE SCALE GENOMIC DNA]</scope>
    <source>
        <strain evidence="5 6">ATCC 25309</strain>
    </source>
</reference>
<gene>
    <name evidence="5" type="ORF">EI77_01713</name>
</gene>
<keyword evidence="2" id="KW-0067">ATP-binding</keyword>
<dbReference type="InterPro" id="IPR052511">
    <property type="entry name" value="ATP-dep_Helicase"/>
</dbReference>
<dbReference type="GO" id="GO:0004386">
    <property type="term" value="F:helicase activity"/>
    <property type="evidence" value="ECO:0007669"/>
    <property type="project" value="UniProtKB-KW"/>
</dbReference>
<dbReference type="GO" id="GO:0005524">
    <property type="term" value="F:ATP binding"/>
    <property type="evidence" value="ECO:0007669"/>
    <property type="project" value="UniProtKB-KW"/>
</dbReference>
<dbReference type="SMART" id="SM00490">
    <property type="entry name" value="HELICc"/>
    <property type="match status" value="1"/>
</dbReference>
<dbReference type="PANTHER" id="PTHR47962:SF5">
    <property type="entry name" value="ATP-DEPENDENT HELICASE LHR-RELATED"/>
    <property type="match status" value="1"/>
</dbReference>
<feature type="domain" description="Helicase C-terminal" evidence="4">
    <location>
        <begin position="894"/>
        <end position="1078"/>
    </location>
</feature>
<keyword evidence="5" id="KW-0347">Helicase</keyword>
<evidence type="ECO:0000313" key="6">
    <source>
        <dbReference type="Proteomes" id="UP000295662"/>
    </source>
</evidence>
<dbReference type="Pfam" id="PF00271">
    <property type="entry name" value="Helicase_C"/>
    <property type="match status" value="1"/>
</dbReference>
<comment type="caution">
    <text evidence="5">The sequence shown here is derived from an EMBL/GenBank/DDBJ whole genome shotgun (WGS) entry which is preliminary data.</text>
</comment>
<dbReference type="GO" id="GO:0016887">
    <property type="term" value="F:ATP hydrolysis activity"/>
    <property type="evidence" value="ECO:0007669"/>
    <property type="project" value="TreeGrafter"/>
</dbReference>
<dbReference type="InterPro" id="IPR011545">
    <property type="entry name" value="DEAD/DEAH_box_helicase_dom"/>
</dbReference>
<protein>
    <submittedName>
        <fullName evidence="5">Helicase-like protein</fullName>
    </submittedName>
</protein>
<dbReference type="SMART" id="SM00487">
    <property type="entry name" value="DEXDc"/>
    <property type="match status" value="1"/>
</dbReference>
<organism evidence="5 6">
    <name type="scientific">Prosthecobacter fusiformis</name>
    <dbReference type="NCBI Taxonomy" id="48464"/>
    <lineage>
        <taxon>Bacteria</taxon>
        <taxon>Pseudomonadati</taxon>
        <taxon>Verrucomicrobiota</taxon>
        <taxon>Verrucomicrobiia</taxon>
        <taxon>Verrucomicrobiales</taxon>
        <taxon>Verrucomicrobiaceae</taxon>
        <taxon>Prosthecobacter</taxon>
    </lineage>
</organism>
<dbReference type="EMBL" id="SOCA01000002">
    <property type="protein sequence ID" value="TDU73244.1"/>
    <property type="molecule type" value="Genomic_DNA"/>
</dbReference>
<evidence type="ECO:0000256" key="2">
    <source>
        <dbReference type="ARBA" id="ARBA00022840"/>
    </source>
</evidence>
<dbReference type="SUPFAM" id="SSF52540">
    <property type="entry name" value="P-loop containing nucleoside triphosphate hydrolases"/>
    <property type="match status" value="2"/>
</dbReference>
<evidence type="ECO:0000259" key="3">
    <source>
        <dbReference type="PROSITE" id="PS51192"/>
    </source>
</evidence>
<dbReference type="GO" id="GO:0003677">
    <property type="term" value="F:DNA binding"/>
    <property type="evidence" value="ECO:0007669"/>
    <property type="project" value="TreeGrafter"/>
</dbReference>
<keyword evidence="1" id="KW-0547">Nucleotide-binding</keyword>
<name>A0A4R7S4J1_9BACT</name>
<dbReference type="PANTHER" id="PTHR47962">
    <property type="entry name" value="ATP-DEPENDENT HELICASE LHR-RELATED-RELATED"/>
    <property type="match status" value="1"/>
</dbReference>
<evidence type="ECO:0000256" key="1">
    <source>
        <dbReference type="ARBA" id="ARBA00022741"/>
    </source>
</evidence>
<dbReference type="OrthoDB" id="9774462at2"/>
<feature type="domain" description="Helicase ATP-binding" evidence="3">
    <location>
        <begin position="90"/>
        <end position="261"/>
    </location>
</feature>